<evidence type="ECO:0000313" key="2">
    <source>
        <dbReference type="Proteomes" id="UP001228113"/>
    </source>
</evidence>
<sequence length="58" mass="6436">MARNPKPIRKPSRKQPWHKCFDCKGTGEDPDFGEGCACWTCGGSGLLSREPNTTITIR</sequence>
<accession>A0AA48KBL3</accession>
<dbReference type="KEGG" id="msea:METESE_11920"/>
<dbReference type="AlphaFoldDB" id="A0AA48KBL3"/>
<evidence type="ECO:0000313" key="1">
    <source>
        <dbReference type="EMBL" id="BDU76234.1"/>
    </source>
</evidence>
<dbReference type="EMBL" id="AP027081">
    <property type="protein sequence ID" value="BDU76234.1"/>
    <property type="molecule type" value="Genomic_DNA"/>
</dbReference>
<dbReference type="Proteomes" id="UP001228113">
    <property type="component" value="Chromosome"/>
</dbReference>
<name>A0AA48KBL3_9BACT</name>
<gene>
    <name evidence="1" type="ORF">METESE_11920</name>
</gene>
<reference evidence="1" key="1">
    <citation type="journal article" date="2023" name="Int. J. Syst. Evol. Microbiol.">
        <title>Mesoterricola silvestris gen. nov., sp. nov., Mesoterricola sediminis sp. nov., Geothrix oryzae sp. nov., Geothrix edaphica sp. nov., Geothrix rubra sp. nov., and Geothrix limicola sp. nov., six novel members of Acidobacteriota isolated from soils.</title>
        <authorList>
            <person name="Itoh H."/>
            <person name="Sugisawa Y."/>
            <person name="Mise K."/>
            <person name="Xu Z."/>
            <person name="Kuniyasu M."/>
            <person name="Ushijima N."/>
            <person name="Kawano K."/>
            <person name="Kobayashi E."/>
            <person name="Shiratori Y."/>
            <person name="Masuda Y."/>
            <person name="Senoo K."/>
        </authorList>
    </citation>
    <scope>NUCLEOTIDE SEQUENCE</scope>
    <source>
        <strain evidence="1">W786</strain>
    </source>
</reference>
<proteinExistence type="predicted"/>
<organism evidence="1 2">
    <name type="scientific">Mesoterricola sediminis</name>
    <dbReference type="NCBI Taxonomy" id="2927980"/>
    <lineage>
        <taxon>Bacteria</taxon>
        <taxon>Pseudomonadati</taxon>
        <taxon>Acidobacteriota</taxon>
        <taxon>Holophagae</taxon>
        <taxon>Holophagales</taxon>
        <taxon>Holophagaceae</taxon>
        <taxon>Mesoterricola</taxon>
    </lineage>
</organism>
<protein>
    <submittedName>
        <fullName evidence="1">Uncharacterized protein</fullName>
    </submittedName>
</protein>
<keyword evidence="2" id="KW-1185">Reference proteome</keyword>